<keyword evidence="2" id="KW-1185">Reference proteome</keyword>
<accession>A0ACC2K521</accession>
<organism evidence="1 2">
    <name type="scientific">Persea americana</name>
    <name type="common">Avocado</name>
    <dbReference type="NCBI Taxonomy" id="3435"/>
    <lineage>
        <taxon>Eukaryota</taxon>
        <taxon>Viridiplantae</taxon>
        <taxon>Streptophyta</taxon>
        <taxon>Embryophyta</taxon>
        <taxon>Tracheophyta</taxon>
        <taxon>Spermatophyta</taxon>
        <taxon>Magnoliopsida</taxon>
        <taxon>Magnoliidae</taxon>
        <taxon>Laurales</taxon>
        <taxon>Lauraceae</taxon>
        <taxon>Persea</taxon>
    </lineage>
</organism>
<sequence>MFFQCSTDLRRQNTKSESEAAEEEGEQVSSENLIGLARETEELATKEKEYYSCILKRWQPIAAGVAAVTLHNCYGAVLRQYLTGVSTLTVNTI</sequence>
<dbReference type="Proteomes" id="UP001234297">
    <property type="component" value="Chromosome 12"/>
</dbReference>
<proteinExistence type="predicted"/>
<name>A0ACC2K521_PERAE</name>
<comment type="caution">
    <text evidence="1">The sequence shown here is derived from an EMBL/GenBank/DDBJ whole genome shotgun (WGS) entry which is preliminary data.</text>
</comment>
<reference evidence="1 2" key="1">
    <citation type="journal article" date="2022" name="Hortic Res">
        <title>A haplotype resolved chromosomal level avocado genome allows analysis of novel avocado genes.</title>
        <authorList>
            <person name="Nath O."/>
            <person name="Fletcher S.J."/>
            <person name="Hayward A."/>
            <person name="Shaw L.M."/>
            <person name="Masouleh A.K."/>
            <person name="Furtado A."/>
            <person name="Henry R.J."/>
            <person name="Mitter N."/>
        </authorList>
    </citation>
    <scope>NUCLEOTIDE SEQUENCE [LARGE SCALE GENOMIC DNA]</scope>
    <source>
        <strain evidence="2">cv. Hass</strain>
    </source>
</reference>
<protein>
    <submittedName>
        <fullName evidence="1">Uncharacterized protein</fullName>
    </submittedName>
</protein>
<evidence type="ECO:0000313" key="1">
    <source>
        <dbReference type="EMBL" id="KAJ8616205.1"/>
    </source>
</evidence>
<gene>
    <name evidence="1" type="ORF">MRB53_035577</name>
</gene>
<evidence type="ECO:0000313" key="2">
    <source>
        <dbReference type="Proteomes" id="UP001234297"/>
    </source>
</evidence>
<dbReference type="EMBL" id="CM056820">
    <property type="protein sequence ID" value="KAJ8616205.1"/>
    <property type="molecule type" value="Genomic_DNA"/>
</dbReference>